<organism evidence="2 3">
    <name type="scientific">Agaricus bisporus var. burnettii (strain JB137-S8 / ATCC MYA-4627 / FGSC 10392)</name>
    <name type="common">White button mushroom</name>
    <dbReference type="NCBI Taxonomy" id="597362"/>
    <lineage>
        <taxon>Eukaryota</taxon>
        <taxon>Fungi</taxon>
        <taxon>Dikarya</taxon>
        <taxon>Basidiomycota</taxon>
        <taxon>Agaricomycotina</taxon>
        <taxon>Agaricomycetes</taxon>
        <taxon>Agaricomycetidae</taxon>
        <taxon>Agaricales</taxon>
        <taxon>Agaricineae</taxon>
        <taxon>Agaricaceae</taxon>
        <taxon>Agaricus</taxon>
    </lineage>
</organism>
<accession>K5X1S3</accession>
<dbReference type="EMBL" id="JH971399">
    <property type="protein sequence ID" value="EKM76867.1"/>
    <property type="molecule type" value="Genomic_DNA"/>
</dbReference>
<keyword evidence="3" id="KW-1185">Reference proteome</keyword>
<feature type="region of interest" description="Disordered" evidence="1">
    <location>
        <begin position="30"/>
        <end position="76"/>
    </location>
</feature>
<evidence type="ECO:0000313" key="3">
    <source>
        <dbReference type="Proteomes" id="UP000008493"/>
    </source>
</evidence>
<dbReference type="OMA" id="FKPSECE"/>
<protein>
    <submittedName>
        <fullName evidence="2">Uncharacterized protein</fullName>
    </submittedName>
</protein>
<dbReference type="GeneID" id="18824761"/>
<dbReference type="Proteomes" id="UP000008493">
    <property type="component" value="Unassembled WGS sequence"/>
</dbReference>
<dbReference type="RefSeq" id="XP_007332481.1">
    <property type="nucleotide sequence ID" value="XM_007332419.1"/>
</dbReference>
<dbReference type="InParanoid" id="K5X1S3"/>
<feature type="compositionally biased region" description="Basic and acidic residues" evidence="1">
    <location>
        <begin position="61"/>
        <end position="76"/>
    </location>
</feature>
<dbReference type="HOGENOM" id="CLU_2653935_0_0_1"/>
<evidence type="ECO:0000313" key="2">
    <source>
        <dbReference type="EMBL" id="EKM76867.1"/>
    </source>
</evidence>
<dbReference type="AlphaFoldDB" id="K5X1S3"/>
<name>K5X1S3_AGABU</name>
<dbReference type="KEGG" id="abp:AGABI1DRAFT115534"/>
<sequence>MFQDLCKSTSGKRRKAITLIKHGVFKPSECEKRTESLDIGACSPTRSDTGKDGESQGEESPEAHDTSINDRKEREL</sequence>
<gene>
    <name evidence="2" type="ORF">AGABI1DRAFT_115534</name>
</gene>
<proteinExistence type="predicted"/>
<reference evidence="3" key="1">
    <citation type="journal article" date="2012" name="Proc. Natl. Acad. Sci. U.S.A.">
        <title>Genome sequence of the button mushroom Agaricus bisporus reveals mechanisms governing adaptation to a humic-rich ecological niche.</title>
        <authorList>
            <person name="Morin E."/>
            <person name="Kohler A."/>
            <person name="Baker A.R."/>
            <person name="Foulongne-Oriol M."/>
            <person name="Lombard V."/>
            <person name="Nagy L.G."/>
            <person name="Ohm R.A."/>
            <person name="Patyshakuliyeva A."/>
            <person name="Brun A."/>
            <person name="Aerts A.L."/>
            <person name="Bailey A.M."/>
            <person name="Billette C."/>
            <person name="Coutinho P.M."/>
            <person name="Deakin G."/>
            <person name="Doddapaneni H."/>
            <person name="Floudas D."/>
            <person name="Grimwood J."/>
            <person name="Hilden K."/>
            <person name="Kuees U."/>
            <person name="LaButti K.M."/>
            <person name="Lapidus A."/>
            <person name="Lindquist E.A."/>
            <person name="Lucas S.M."/>
            <person name="Murat C."/>
            <person name="Riley R.W."/>
            <person name="Salamov A.A."/>
            <person name="Schmutz J."/>
            <person name="Subramanian V."/>
            <person name="Woesten H.A.B."/>
            <person name="Xu J."/>
            <person name="Eastwood D.C."/>
            <person name="Foster G.D."/>
            <person name="Sonnenberg A.S."/>
            <person name="Cullen D."/>
            <person name="de Vries R.P."/>
            <person name="Lundell T."/>
            <person name="Hibbett D.S."/>
            <person name="Henrissat B."/>
            <person name="Burton K.S."/>
            <person name="Kerrigan R.W."/>
            <person name="Challen M.P."/>
            <person name="Grigoriev I.V."/>
            <person name="Martin F."/>
        </authorList>
    </citation>
    <scope>NUCLEOTIDE SEQUENCE [LARGE SCALE GENOMIC DNA]</scope>
    <source>
        <strain evidence="3">JB137-S8 / ATCC MYA-4627 / FGSC 10392</strain>
    </source>
</reference>
<evidence type="ECO:0000256" key="1">
    <source>
        <dbReference type="SAM" id="MobiDB-lite"/>
    </source>
</evidence>